<sequence length="350" mass="37849">MQIKVSQFGLNLAHAWATAASSAKKSRIVTFVKLTSSDGAFGFGESAPSSRYGETLETVTAFLAKIDPKQLSFDDVPGSMAYLDKLSSGDFAAKAAVNIALWDGAGKKARKPIYDLLGLGFTENKHITSYTIGIDAPEIIRQKVLEAEQYPVLKLKVGDKNDRETMAILRSIAPAKTVRIDGNEGWKTKEEALKNIEWFAQDKNIEFVEQPMPADSNPKDLAWLKERSPLPLYADESFFAVADVSLCVDCFHGVNVKLVKTAGISGAYEALQAAKKAGLKRMIGCMVESSVLIGAGAHLAELADHLDIDTNLLITNDPFQGTTAEKGIISFAKASEPCGLRVKATPSFVM</sequence>
<dbReference type="SFLD" id="SFLDG00180">
    <property type="entry name" value="muconate_cycloisomerase"/>
    <property type="match status" value="1"/>
</dbReference>
<evidence type="ECO:0000313" key="10">
    <source>
        <dbReference type="Proteomes" id="UP000003688"/>
    </source>
</evidence>
<dbReference type="Pfam" id="PF13378">
    <property type="entry name" value="MR_MLE_C"/>
    <property type="match status" value="1"/>
</dbReference>
<comment type="similarity">
    <text evidence="1 7">Belongs to the mandelate racemase/muconate lactonizing enzyme family.</text>
</comment>
<keyword evidence="10" id="KW-1185">Reference proteome</keyword>
<dbReference type="PANTHER" id="PTHR48080:SF3">
    <property type="entry name" value="ENOLASE SUPERFAMILY MEMBER DDB_G0284701"/>
    <property type="match status" value="1"/>
</dbReference>
<proteinExistence type="inferred from homology"/>
<feature type="binding site" evidence="6">
    <location>
        <position position="181"/>
    </location>
    <ligand>
        <name>Mg(2+)</name>
        <dbReference type="ChEBI" id="CHEBI:18420"/>
    </ligand>
</feature>
<keyword evidence="2 6" id="KW-0479">Metal-binding</keyword>
<dbReference type="InterPro" id="IPR029017">
    <property type="entry name" value="Enolase-like_N"/>
</dbReference>
<feature type="domain" description="Mandelate racemase/muconate lactonizing enzyme C-terminal" evidence="8">
    <location>
        <begin position="137"/>
        <end position="231"/>
    </location>
</feature>
<feature type="binding site" evidence="6">
    <location>
        <position position="209"/>
    </location>
    <ligand>
        <name>Mg(2+)</name>
        <dbReference type="ChEBI" id="CHEBI:18420"/>
    </ligand>
</feature>
<dbReference type="PANTHER" id="PTHR48080">
    <property type="entry name" value="D-GALACTONATE DEHYDRATASE-RELATED"/>
    <property type="match status" value="1"/>
</dbReference>
<dbReference type="EC" id="5.1.1.-" evidence="7"/>
<evidence type="ECO:0000256" key="1">
    <source>
        <dbReference type="ARBA" id="ARBA00008031"/>
    </source>
</evidence>
<accession>B9XIJ4</accession>
<dbReference type="InterPro" id="IPR013342">
    <property type="entry name" value="Mandelate_racemase_C"/>
</dbReference>
<reference evidence="9 10" key="1">
    <citation type="journal article" date="2011" name="J. Bacteriol.">
        <title>Genome sequence of 'Pedosphaera parvula' Ellin514, an aerobic Verrucomicrobial isolate from pasture soil.</title>
        <authorList>
            <person name="Kant R."/>
            <person name="van Passel M.W."/>
            <person name="Sangwan P."/>
            <person name="Palva A."/>
            <person name="Lucas S."/>
            <person name="Copeland A."/>
            <person name="Lapidus A."/>
            <person name="Glavina Del Rio T."/>
            <person name="Dalin E."/>
            <person name="Tice H."/>
            <person name="Bruce D."/>
            <person name="Goodwin L."/>
            <person name="Pitluck S."/>
            <person name="Chertkov O."/>
            <person name="Larimer F.W."/>
            <person name="Land M.L."/>
            <person name="Hauser L."/>
            <person name="Brettin T.S."/>
            <person name="Detter J.C."/>
            <person name="Han S."/>
            <person name="de Vos W.M."/>
            <person name="Janssen P.H."/>
            <person name="Smidt H."/>
        </authorList>
    </citation>
    <scope>NUCLEOTIDE SEQUENCE [LARGE SCALE GENOMIC DNA]</scope>
    <source>
        <strain evidence="9 10">Ellin514</strain>
    </source>
</reference>
<evidence type="ECO:0000256" key="6">
    <source>
        <dbReference type="PIRSR" id="PIRSR634603-3"/>
    </source>
</evidence>
<dbReference type="InterPro" id="IPR034593">
    <property type="entry name" value="DgoD-like"/>
</dbReference>
<dbReference type="SFLD" id="SFLDS00001">
    <property type="entry name" value="Enolase"/>
    <property type="match status" value="1"/>
</dbReference>
<dbReference type="STRING" id="320771.Cflav_PD2953"/>
<keyword evidence="4 7" id="KW-0413">Isomerase</keyword>
<dbReference type="RefSeq" id="WP_007415637.1">
    <property type="nucleotide sequence ID" value="NZ_ABOX02000018.1"/>
</dbReference>
<dbReference type="Gene3D" id="3.30.390.10">
    <property type="entry name" value="Enolase-like, N-terminal domain"/>
    <property type="match status" value="1"/>
</dbReference>
<dbReference type="CDD" id="cd03319">
    <property type="entry name" value="L-Ala-DL-Glu_epimerase"/>
    <property type="match status" value="1"/>
</dbReference>
<feature type="binding site" evidence="6">
    <location>
        <position position="235"/>
    </location>
    <ligand>
        <name>Mg(2+)</name>
        <dbReference type="ChEBI" id="CHEBI:18420"/>
    </ligand>
</feature>
<evidence type="ECO:0000313" key="9">
    <source>
        <dbReference type="EMBL" id="EEF60257.1"/>
    </source>
</evidence>
<comment type="cofactor">
    <cofactor evidence="6 7">
        <name>Mg(2+)</name>
        <dbReference type="ChEBI" id="CHEBI:18420"/>
    </cofactor>
    <text evidence="6 7">Binds 1 Mg(2+) ion per subunit.</text>
</comment>
<feature type="active site" description="Proton acceptor; specific for (R)-substrate epimerization" evidence="5">
    <location>
        <position position="156"/>
    </location>
</feature>
<organism evidence="9 10">
    <name type="scientific">Pedosphaera parvula (strain Ellin514)</name>
    <dbReference type="NCBI Taxonomy" id="320771"/>
    <lineage>
        <taxon>Bacteria</taxon>
        <taxon>Pseudomonadati</taxon>
        <taxon>Verrucomicrobiota</taxon>
        <taxon>Pedosphaerae</taxon>
        <taxon>Pedosphaerales</taxon>
        <taxon>Pedosphaeraceae</taxon>
        <taxon>Pedosphaera</taxon>
    </lineage>
</organism>
<evidence type="ECO:0000259" key="8">
    <source>
        <dbReference type="SMART" id="SM00922"/>
    </source>
</evidence>
<evidence type="ECO:0000256" key="4">
    <source>
        <dbReference type="ARBA" id="ARBA00023235"/>
    </source>
</evidence>
<evidence type="ECO:0000256" key="7">
    <source>
        <dbReference type="RuleBase" id="RU366006"/>
    </source>
</evidence>
<dbReference type="SMART" id="SM00922">
    <property type="entry name" value="MR_MLE"/>
    <property type="match status" value="1"/>
</dbReference>
<dbReference type="InterPro" id="IPR013341">
    <property type="entry name" value="Mandelate_racemase_N_dom"/>
</dbReference>
<dbReference type="GO" id="GO:0046872">
    <property type="term" value="F:metal ion binding"/>
    <property type="evidence" value="ECO:0007669"/>
    <property type="project" value="UniProtKB-KW"/>
</dbReference>
<dbReference type="InterPro" id="IPR029065">
    <property type="entry name" value="Enolase_C-like"/>
</dbReference>
<dbReference type="SUPFAM" id="SSF54826">
    <property type="entry name" value="Enolase N-terminal domain-like"/>
    <property type="match status" value="1"/>
</dbReference>
<keyword evidence="3 6" id="KW-0460">Magnesium</keyword>
<feature type="active site" description="Proton acceptor; specific for (S)-substrate epimerization" evidence="5">
    <location>
        <position position="257"/>
    </location>
</feature>
<dbReference type="GO" id="GO:0016855">
    <property type="term" value="F:racemase and epimerase activity, acting on amino acids and derivatives"/>
    <property type="evidence" value="ECO:0007669"/>
    <property type="project" value="UniProtKB-UniRule"/>
</dbReference>
<dbReference type="Pfam" id="PF02746">
    <property type="entry name" value="MR_MLE_N"/>
    <property type="match status" value="1"/>
</dbReference>
<evidence type="ECO:0000256" key="5">
    <source>
        <dbReference type="PIRSR" id="PIRSR634603-1"/>
    </source>
</evidence>
<dbReference type="OrthoDB" id="9775391at2"/>
<dbReference type="Gene3D" id="3.20.20.120">
    <property type="entry name" value="Enolase-like C-terminal domain"/>
    <property type="match status" value="1"/>
</dbReference>
<name>B9XIJ4_PEDPL</name>
<dbReference type="InterPro" id="IPR034603">
    <property type="entry name" value="Dipeptide_epimerase"/>
</dbReference>
<evidence type="ECO:0000256" key="2">
    <source>
        <dbReference type="ARBA" id="ARBA00022723"/>
    </source>
</evidence>
<dbReference type="Proteomes" id="UP000003688">
    <property type="component" value="Unassembled WGS sequence"/>
</dbReference>
<comment type="caution">
    <text evidence="9">The sequence shown here is derived from an EMBL/GenBank/DDBJ whole genome shotgun (WGS) entry which is preliminary data.</text>
</comment>
<evidence type="ECO:0000256" key="3">
    <source>
        <dbReference type="ARBA" id="ARBA00022842"/>
    </source>
</evidence>
<protein>
    <recommendedName>
        <fullName evidence="7">Dipeptide epimerase</fullName>
        <ecNumber evidence="7">5.1.1.-</ecNumber>
    </recommendedName>
</protein>
<dbReference type="InterPro" id="IPR036849">
    <property type="entry name" value="Enolase-like_C_sf"/>
</dbReference>
<dbReference type="SUPFAM" id="SSF51604">
    <property type="entry name" value="Enolase C-terminal domain-like"/>
    <property type="match status" value="1"/>
</dbReference>
<dbReference type="EMBL" id="ABOX02000018">
    <property type="protein sequence ID" value="EEF60257.1"/>
    <property type="molecule type" value="Genomic_DNA"/>
</dbReference>
<dbReference type="AlphaFoldDB" id="B9XIJ4"/>
<gene>
    <name evidence="9" type="ORF">Cflav_PD2953</name>
</gene>